<evidence type="ECO:0008006" key="4">
    <source>
        <dbReference type="Google" id="ProtNLM"/>
    </source>
</evidence>
<evidence type="ECO:0000313" key="2">
    <source>
        <dbReference type="EMBL" id="CAD5223577.1"/>
    </source>
</evidence>
<feature type="transmembrane region" description="Helical" evidence="1">
    <location>
        <begin position="119"/>
        <end position="142"/>
    </location>
</feature>
<feature type="transmembrane region" description="Helical" evidence="1">
    <location>
        <begin position="90"/>
        <end position="107"/>
    </location>
</feature>
<dbReference type="EMBL" id="CAJFDH010000005">
    <property type="protein sequence ID" value="CAD5223577.1"/>
    <property type="molecule type" value="Genomic_DNA"/>
</dbReference>
<accession>A0A811L633</accession>
<keyword evidence="3" id="KW-1185">Reference proteome</keyword>
<dbReference type="Proteomes" id="UP000783686">
    <property type="component" value="Unassembled WGS sequence"/>
</dbReference>
<dbReference type="Proteomes" id="UP000614601">
    <property type="component" value="Unassembled WGS sequence"/>
</dbReference>
<feature type="transmembrane region" description="Helical" evidence="1">
    <location>
        <begin position="20"/>
        <end position="45"/>
    </location>
</feature>
<keyword evidence="1" id="KW-0812">Transmembrane</keyword>
<keyword evidence="1" id="KW-1133">Transmembrane helix</keyword>
<protein>
    <recommendedName>
        <fullName evidence="4">MARVEL domain-containing protein</fullName>
    </recommendedName>
</protein>
<comment type="caution">
    <text evidence="2">The sequence shown here is derived from an EMBL/GenBank/DDBJ whole genome shotgun (WGS) entry which is preliminary data.</text>
</comment>
<evidence type="ECO:0000313" key="3">
    <source>
        <dbReference type="Proteomes" id="UP000614601"/>
    </source>
</evidence>
<sequence length="172" mass="19648">MVVSTAGWFLKPGRLPRYIFNYPHSVLIVVRVFSTLCSICTLIIWNSAKRQFSHDSGFRLVAVFDLLSLLCILLSFWFTIQKFYYVKLDAVFSFTSIVFILAGIAVTGSVSEDVKTNDLFYIIICHLYLLIAQLFSFGWAILCTKNTASKLFISNWGRGVNPTEIEMLEEDF</sequence>
<dbReference type="AlphaFoldDB" id="A0A811L633"/>
<feature type="transmembrane region" description="Helical" evidence="1">
    <location>
        <begin position="57"/>
        <end position="78"/>
    </location>
</feature>
<reference evidence="2" key="1">
    <citation type="submission" date="2020-09" db="EMBL/GenBank/DDBJ databases">
        <authorList>
            <person name="Kikuchi T."/>
        </authorList>
    </citation>
    <scope>NUCLEOTIDE SEQUENCE</scope>
    <source>
        <strain evidence="2">SH1</strain>
    </source>
</reference>
<proteinExistence type="predicted"/>
<name>A0A811L633_9BILA</name>
<organism evidence="2 3">
    <name type="scientific">Bursaphelenchus okinawaensis</name>
    <dbReference type="NCBI Taxonomy" id="465554"/>
    <lineage>
        <taxon>Eukaryota</taxon>
        <taxon>Metazoa</taxon>
        <taxon>Ecdysozoa</taxon>
        <taxon>Nematoda</taxon>
        <taxon>Chromadorea</taxon>
        <taxon>Rhabditida</taxon>
        <taxon>Tylenchina</taxon>
        <taxon>Tylenchomorpha</taxon>
        <taxon>Aphelenchoidea</taxon>
        <taxon>Aphelenchoididae</taxon>
        <taxon>Bursaphelenchus</taxon>
    </lineage>
</organism>
<keyword evidence="1" id="KW-0472">Membrane</keyword>
<gene>
    <name evidence="2" type="ORF">BOKJ2_LOCUS10347</name>
</gene>
<evidence type="ECO:0000256" key="1">
    <source>
        <dbReference type="SAM" id="Phobius"/>
    </source>
</evidence>
<dbReference type="EMBL" id="CAJFCW020000005">
    <property type="protein sequence ID" value="CAG9118242.1"/>
    <property type="molecule type" value="Genomic_DNA"/>
</dbReference>
<dbReference type="OrthoDB" id="5798875at2759"/>